<comment type="caution">
    <text evidence="2">The sequence shown here is derived from an EMBL/GenBank/DDBJ whole genome shotgun (WGS) entry which is preliminary data.</text>
</comment>
<dbReference type="PROSITE" id="PS51257">
    <property type="entry name" value="PROKAR_LIPOPROTEIN"/>
    <property type="match status" value="1"/>
</dbReference>
<name>A0ABP7K1X8_9RHOB</name>
<dbReference type="Proteomes" id="UP001399917">
    <property type="component" value="Unassembled WGS sequence"/>
</dbReference>
<protein>
    <recommendedName>
        <fullName evidence="4">Lipoprotein</fullName>
    </recommendedName>
</protein>
<evidence type="ECO:0000313" key="3">
    <source>
        <dbReference type="Proteomes" id="UP001399917"/>
    </source>
</evidence>
<evidence type="ECO:0008006" key="4">
    <source>
        <dbReference type="Google" id="ProtNLM"/>
    </source>
</evidence>
<sequence length="155" mass="16406">MIAAFKRIATPVALAATLTACVASEPLPPIAAGSDVVILSRDMVLRGVRGSSTIAPALAKRTYDFTCAPASVAASTRAKHSLSYLVQKEGRVGDQIIGMRSSEAGEAKRVNPTIQSTYGCRITRTNTAITTRDPAQVVNYVTANNLLPELFAKSR</sequence>
<proteinExistence type="predicted"/>
<evidence type="ECO:0000313" key="2">
    <source>
        <dbReference type="EMBL" id="GAA3862920.1"/>
    </source>
</evidence>
<reference evidence="3" key="1">
    <citation type="journal article" date="2019" name="Int. J. Syst. Evol. Microbiol.">
        <title>The Global Catalogue of Microorganisms (GCM) 10K type strain sequencing project: providing services to taxonomists for standard genome sequencing and annotation.</title>
        <authorList>
            <consortium name="The Broad Institute Genomics Platform"/>
            <consortium name="The Broad Institute Genome Sequencing Center for Infectious Disease"/>
            <person name="Wu L."/>
            <person name="Ma J."/>
        </authorList>
    </citation>
    <scope>NUCLEOTIDE SEQUENCE [LARGE SCALE GENOMIC DNA]</scope>
    <source>
        <strain evidence="3">JCM 17190</strain>
    </source>
</reference>
<evidence type="ECO:0000256" key="1">
    <source>
        <dbReference type="SAM" id="SignalP"/>
    </source>
</evidence>
<feature type="chain" id="PRO_5047319231" description="Lipoprotein" evidence="1">
    <location>
        <begin position="16"/>
        <end position="155"/>
    </location>
</feature>
<gene>
    <name evidence="2" type="ORF">GCM10022404_11800</name>
</gene>
<organism evidence="2 3">
    <name type="scientific">Celeribacter arenosi</name>
    <dbReference type="NCBI Taxonomy" id="792649"/>
    <lineage>
        <taxon>Bacteria</taxon>
        <taxon>Pseudomonadati</taxon>
        <taxon>Pseudomonadota</taxon>
        <taxon>Alphaproteobacteria</taxon>
        <taxon>Rhodobacterales</taxon>
        <taxon>Roseobacteraceae</taxon>
        <taxon>Celeribacter</taxon>
    </lineage>
</organism>
<keyword evidence="3" id="KW-1185">Reference proteome</keyword>
<feature type="signal peptide" evidence="1">
    <location>
        <begin position="1"/>
        <end position="15"/>
    </location>
</feature>
<accession>A0ABP7K1X8</accession>
<keyword evidence="1" id="KW-0732">Signal</keyword>
<dbReference type="EMBL" id="BAABDF010000006">
    <property type="protein sequence ID" value="GAA3862920.1"/>
    <property type="molecule type" value="Genomic_DNA"/>
</dbReference>
<dbReference type="RefSeq" id="WP_344844925.1">
    <property type="nucleotide sequence ID" value="NZ_BAABDF010000006.1"/>
</dbReference>